<dbReference type="Pfam" id="PF09559">
    <property type="entry name" value="Cas6"/>
    <property type="match status" value="1"/>
</dbReference>
<dbReference type="EMBL" id="MFTC01000079">
    <property type="protein sequence ID" value="OGI50051.1"/>
    <property type="molecule type" value="Genomic_DNA"/>
</dbReference>
<name>A0A1F6TY79_9PROT</name>
<dbReference type="AlphaFoldDB" id="A0A1F6TY79"/>
<evidence type="ECO:0000313" key="2">
    <source>
        <dbReference type="Proteomes" id="UP000179037"/>
    </source>
</evidence>
<protein>
    <submittedName>
        <fullName evidence="1">Type I-MYXAN CRISPR-associated protein Cas6/Cmx6</fullName>
    </submittedName>
</protein>
<comment type="caution">
    <text evidence="1">The sequence shown here is derived from an EMBL/GenBank/DDBJ whole genome shotgun (WGS) entry which is preliminary data.</text>
</comment>
<dbReference type="STRING" id="1817768.A3A87_05055"/>
<accession>A0A1F6TY79</accession>
<proteinExistence type="predicted"/>
<dbReference type="InterPro" id="IPR014174">
    <property type="entry name" value="CRISPR-assoc_prot_Cas6/Cmx6"/>
</dbReference>
<reference evidence="1 2" key="1">
    <citation type="journal article" date="2016" name="Nat. Commun.">
        <title>Thousands of microbial genomes shed light on interconnected biogeochemical processes in an aquifer system.</title>
        <authorList>
            <person name="Anantharaman K."/>
            <person name="Brown C.T."/>
            <person name="Hug L.A."/>
            <person name="Sharon I."/>
            <person name="Castelle C.J."/>
            <person name="Probst A.J."/>
            <person name="Thomas B.C."/>
            <person name="Singh A."/>
            <person name="Wilkins M.J."/>
            <person name="Karaoz U."/>
            <person name="Brodie E.L."/>
            <person name="Williams K.H."/>
            <person name="Hubbard S.S."/>
            <person name="Banfield J.F."/>
        </authorList>
    </citation>
    <scope>NUCLEOTIDE SEQUENCE [LARGE SCALE GENOMIC DNA]</scope>
</reference>
<organism evidence="1 2">
    <name type="scientific">Candidatus Muproteobacteria bacterium RIFCSPLOWO2_01_FULL_60_18</name>
    <dbReference type="NCBI Taxonomy" id="1817768"/>
    <lineage>
        <taxon>Bacteria</taxon>
        <taxon>Pseudomonadati</taxon>
        <taxon>Pseudomonadota</taxon>
        <taxon>Candidatus Muproteobacteria</taxon>
    </lineage>
</organism>
<sequence length="227" mass="25453">MFWQETKENERHTVPDDIVDVAYSIRCRCLPVDHAYALSREIMRALPWLAAEENAGVHTIHVAESGNGWMRPDKPDSLLYLSHRTKLMLRLPKQRIEDAGKLTGQTLDVGGNTMQVEKAVVKPLSTITAVFSRYIVARDDMDETVFMREAQAQLGEMGIRPKKMLCGIARVIATPGREIHTRSLMLAGLTVEESVKLQQRGLGPGRTLGCGLFIPHKDIKDLRPVLD</sequence>
<dbReference type="Proteomes" id="UP000179037">
    <property type="component" value="Unassembled WGS sequence"/>
</dbReference>
<evidence type="ECO:0000313" key="1">
    <source>
        <dbReference type="EMBL" id="OGI50051.1"/>
    </source>
</evidence>
<gene>
    <name evidence="1" type="ORF">A3A87_05055</name>
</gene>
<dbReference type="NCBIfam" id="TIGR02807">
    <property type="entry name" value="cas6_cmx6"/>
    <property type="match status" value="1"/>
</dbReference>